<dbReference type="GO" id="GO:0006811">
    <property type="term" value="P:monoatomic ion transport"/>
    <property type="evidence" value="ECO:0007669"/>
    <property type="project" value="UniProtKB-KW"/>
</dbReference>
<feature type="transmembrane region" description="Helical" evidence="6">
    <location>
        <begin position="252"/>
        <end position="271"/>
    </location>
</feature>
<name>C1GTE4_PARBA</name>
<evidence type="ECO:0000256" key="2">
    <source>
        <dbReference type="ARBA" id="ARBA00022692"/>
    </source>
</evidence>
<dbReference type="HOGENOM" id="CLU_956381_0_0_1"/>
<keyword evidence="4" id="KW-0813">Transport</keyword>
<dbReference type="Proteomes" id="UP000002059">
    <property type="component" value="Partially assembled WGS sequence"/>
</dbReference>
<protein>
    <recommendedName>
        <fullName evidence="7">Ferric oxidoreductase domain-containing protein</fullName>
    </recommendedName>
</protein>
<evidence type="ECO:0000313" key="9">
    <source>
        <dbReference type="Proteomes" id="UP000002059"/>
    </source>
</evidence>
<dbReference type="AlphaFoldDB" id="C1GTE4"/>
<evidence type="ECO:0000256" key="3">
    <source>
        <dbReference type="ARBA" id="ARBA00022989"/>
    </source>
</evidence>
<evidence type="ECO:0000256" key="5">
    <source>
        <dbReference type="ARBA" id="ARBA00023136"/>
    </source>
</evidence>
<keyword evidence="2 6" id="KW-0812">Transmembrane</keyword>
<evidence type="ECO:0000313" key="8">
    <source>
        <dbReference type="EMBL" id="EEH39600.2"/>
    </source>
</evidence>
<dbReference type="VEuPathDB" id="FungiDB:PAAG_01789"/>
<dbReference type="STRING" id="502779.C1GTE4"/>
<dbReference type="OMA" id="WPYHFIS"/>
<evidence type="ECO:0000256" key="4">
    <source>
        <dbReference type="ARBA" id="ARBA00023065"/>
    </source>
</evidence>
<evidence type="ECO:0000256" key="1">
    <source>
        <dbReference type="ARBA" id="ARBA00004141"/>
    </source>
</evidence>
<keyword evidence="4" id="KW-0406">Ion transport</keyword>
<dbReference type="GO" id="GO:0016491">
    <property type="term" value="F:oxidoreductase activity"/>
    <property type="evidence" value="ECO:0007669"/>
    <property type="project" value="UniProtKB-ARBA"/>
</dbReference>
<dbReference type="GO" id="GO:0016020">
    <property type="term" value="C:membrane"/>
    <property type="evidence" value="ECO:0007669"/>
    <property type="project" value="UniProtKB-SubCell"/>
</dbReference>
<gene>
    <name evidence="8" type="ORF">PAAG_01789</name>
</gene>
<feature type="transmembrane region" description="Helical" evidence="6">
    <location>
        <begin position="212"/>
        <end position="231"/>
    </location>
</feature>
<proteinExistence type="predicted"/>
<dbReference type="Pfam" id="PF01794">
    <property type="entry name" value="Ferric_reduct"/>
    <property type="match status" value="1"/>
</dbReference>
<dbReference type="GeneID" id="9099463"/>
<comment type="subcellular location">
    <subcellularLocation>
        <location evidence="1">Membrane</location>
        <topology evidence="1">Multi-pass membrane protein</topology>
    </subcellularLocation>
</comment>
<feature type="transmembrane region" description="Helical" evidence="6">
    <location>
        <begin position="39"/>
        <end position="57"/>
    </location>
</feature>
<dbReference type="InterPro" id="IPR013130">
    <property type="entry name" value="Fe3_Rdtase_TM_dom"/>
</dbReference>
<dbReference type="eggNOG" id="KOG0039">
    <property type="taxonomic scope" value="Eukaryota"/>
</dbReference>
<keyword evidence="5 6" id="KW-0472">Membrane</keyword>
<accession>C1GTE4</accession>
<keyword evidence="9" id="KW-1185">Reference proteome</keyword>
<dbReference type="OrthoDB" id="10006946at2759"/>
<sequence length="301" mass="33869">MSPSLSSPWPQSLWPYRYTSLTSQQLRERRALLSLRGNYAQLSALILLLLLSVYRLATTKIGTIGIERRSTLLSAWLDSPFMHGATEMRRHYLVAVGWLVWLLALSAWKTGDVMCEHDLTSKQDYLHLTKSIAQTAMATIPLHLLLSPKLSPTFNPFTQVLSRLLHLPQTYLTPYHRLFGRLVIPTLLSLHAFLYIMFFVQNGLLEKRLKDADVQFGIVGILVMGVVVGMSRWVKGRGSSKRASGSVSRGTAYLLHVSLVMGLLAVVYCHVEYARKFVVQAVGIYGVDVGSWVIKRLLRGM</sequence>
<dbReference type="RefSeq" id="XP_015701452.1">
    <property type="nucleotide sequence ID" value="XM_015844448.1"/>
</dbReference>
<feature type="transmembrane region" description="Helical" evidence="6">
    <location>
        <begin position="178"/>
        <end position="200"/>
    </location>
</feature>
<keyword evidence="3 6" id="KW-1133">Transmembrane helix</keyword>
<reference evidence="8 9" key="1">
    <citation type="journal article" date="2011" name="PLoS Genet.">
        <title>Comparative genomic analysis of human fungal pathogens causing paracoccidioidomycosis.</title>
        <authorList>
            <person name="Desjardins C.A."/>
            <person name="Champion M.D."/>
            <person name="Holder J.W."/>
            <person name="Muszewska A."/>
            <person name="Goldberg J."/>
            <person name="Bailao A.M."/>
            <person name="Brigido M.M."/>
            <person name="Ferreira M.E."/>
            <person name="Garcia A.M."/>
            <person name="Grynberg M."/>
            <person name="Gujja S."/>
            <person name="Heiman D.I."/>
            <person name="Henn M.R."/>
            <person name="Kodira C.D."/>
            <person name="Leon-Narvaez H."/>
            <person name="Longo L.V."/>
            <person name="Ma L.J."/>
            <person name="Malavazi I."/>
            <person name="Matsuo A.L."/>
            <person name="Morais F.V."/>
            <person name="Pereira M."/>
            <person name="Rodriguez-Brito S."/>
            <person name="Sakthikumar S."/>
            <person name="Salem-Izacc S.M."/>
            <person name="Sykes S.M."/>
            <person name="Teixeira M.M."/>
            <person name="Vallejo M.C."/>
            <person name="Walter M.E."/>
            <person name="Yandava C."/>
            <person name="Young S."/>
            <person name="Zeng Q."/>
            <person name="Zucker J."/>
            <person name="Felipe M.S."/>
            <person name="Goldman G.H."/>
            <person name="Haas B.J."/>
            <person name="McEwen J.G."/>
            <person name="Nino-Vega G."/>
            <person name="Puccia R."/>
            <person name="San-Blas G."/>
            <person name="Soares C.M."/>
            <person name="Birren B.W."/>
            <person name="Cuomo C.A."/>
        </authorList>
    </citation>
    <scope>NUCLEOTIDE SEQUENCE [LARGE SCALE GENOMIC DNA]</scope>
    <source>
        <strain evidence="9">ATCC MYA-826 / Pb01</strain>
    </source>
</reference>
<evidence type="ECO:0000256" key="6">
    <source>
        <dbReference type="SAM" id="Phobius"/>
    </source>
</evidence>
<evidence type="ECO:0000259" key="7">
    <source>
        <dbReference type="Pfam" id="PF01794"/>
    </source>
</evidence>
<organism evidence="8 9">
    <name type="scientific">Paracoccidioides lutzii (strain ATCC MYA-826 / Pb01)</name>
    <name type="common">Paracoccidioides brasiliensis</name>
    <dbReference type="NCBI Taxonomy" id="502779"/>
    <lineage>
        <taxon>Eukaryota</taxon>
        <taxon>Fungi</taxon>
        <taxon>Dikarya</taxon>
        <taxon>Ascomycota</taxon>
        <taxon>Pezizomycotina</taxon>
        <taxon>Eurotiomycetes</taxon>
        <taxon>Eurotiomycetidae</taxon>
        <taxon>Onygenales</taxon>
        <taxon>Ajellomycetaceae</taxon>
        <taxon>Paracoccidioides</taxon>
    </lineage>
</organism>
<feature type="domain" description="Ferric oxidoreductase" evidence="7">
    <location>
        <begin position="135"/>
        <end position="234"/>
    </location>
</feature>
<feature type="transmembrane region" description="Helical" evidence="6">
    <location>
        <begin position="91"/>
        <end position="108"/>
    </location>
</feature>
<dbReference type="EMBL" id="KN293995">
    <property type="protein sequence ID" value="EEH39600.2"/>
    <property type="molecule type" value="Genomic_DNA"/>
</dbReference>
<dbReference type="KEGG" id="pbl:PAAG_01789"/>